<evidence type="ECO:0000313" key="3">
    <source>
        <dbReference type="EMBL" id="MDX5893508.1"/>
    </source>
</evidence>
<gene>
    <name evidence="3" type="primary">cobO</name>
    <name evidence="2" type="ORF">RradSPS_0815</name>
    <name evidence="3" type="ORF">SIL72_05635</name>
</gene>
<dbReference type="GO" id="GO:0008817">
    <property type="term" value="F:corrinoid adenosyltransferase activity"/>
    <property type="evidence" value="ECO:0007669"/>
    <property type="project" value="UniProtKB-EC"/>
</dbReference>
<dbReference type="EMBL" id="CP007514">
    <property type="protein sequence ID" value="AHY46098.1"/>
    <property type="molecule type" value="Genomic_DNA"/>
</dbReference>
<dbReference type="KEGG" id="rrd:RradSPS_0815"/>
<organism evidence="2 4">
    <name type="scientific">Rubrobacter radiotolerans</name>
    <name type="common">Arthrobacter radiotolerans</name>
    <dbReference type="NCBI Taxonomy" id="42256"/>
    <lineage>
        <taxon>Bacteria</taxon>
        <taxon>Bacillati</taxon>
        <taxon>Actinomycetota</taxon>
        <taxon>Rubrobacteria</taxon>
        <taxon>Rubrobacterales</taxon>
        <taxon>Rubrobacteraceae</taxon>
        <taxon>Rubrobacter</taxon>
    </lineage>
</organism>
<name>A0A023X1B8_RUBRA</name>
<dbReference type="Proteomes" id="UP000025229">
    <property type="component" value="Chromosome"/>
</dbReference>
<dbReference type="GO" id="GO:0009236">
    <property type="term" value="P:cobalamin biosynthetic process"/>
    <property type="evidence" value="ECO:0007669"/>
    <property type="project" value="InterPro"/>
</dbReference>
<dbReference type="HOGENOM" id="CLU_088595_0_1_11"/>
<dbReference type="STRING" id="42256.RradSPS_0815"/>
<keyword evidence="4" id="KW-1185">Reference proteome</keyword>
<dbReference type="OrthoDB" id="9810309at2"/>
<dbReference type="InterPro" id="IPR003724">
    <property type="entry name" value="CblAdoTrfase_CobA"/>
</dbReference>
<dbReference type="EMBL" id="JAWXXX010000001">
    <property type="protein sequence ID" value="MDX5893508.1"/>
    <property type="molecule type" value="Genomic_DNA"/>
</dbReference>
<dbReference type="AlphaFoldDB" id="A0A023X1B8"/>
<dbReference type="NCBIfam" id="TIGR00708">
    <property type="entry name" value="cobA"/>
    <property type="match status" value="1"/>
</dbReference>
<evidence type="ECO:0000313" key="4">
    <source>
        <dbReference type="Proteomes" id="UP000025229"/>
    </source>
</evidence>
<proteinExistence type="predicted"/>
<dbReference type="NCBIfam" id="NF004637">
    <property type="entry name" value="PRK05986.1"/>
    <property type="match status" value="1"/>
</dbReference>
<sequence length="198" mass="22938">MSEAERSETAAERAPREERLRRRSRRERPMLIVNTGKGKGKSTAAFGVMLRGWARGYRIGVYQFVKSGKWNVGEQRAAEALGNIDWFKMGDGWTWTVRDLEVSEDLAREGWEEVKRRISDETYDMVILDEFTYPMKWGWVDTEEVVGFLRNRPGFQHVIVTGRDAPERLVEAADLVSEVRKVKHPMDEGFKGQKGIEW</sequence>
<dbReference type="GO" id="GO:0005524">
    <property type="term" value="F:ATP binding"/>
    <property type="evidence" value="ECO:0007669"/>
    <property type="project" value="InterPro"/>
</dbReference>
<dbReference type="Gene3D" id="3.40.50.300">
    <property type="entry name" value="P-loop containing nucleotide triphosphate hydrolases"/>
    <property type="match status" value="1"/>
</dbReference>
<dbReference type="Pfam" id="PF02572">
    <property type="entry name" value="CobA_CobO_BtuR"/>
    <property type="match status" value="1"/>
</dbReference>
<dbReference type="PANTHER" id="PTHR46638:SF1">
    <property type="entry name" value="CORRINOID ADENOSYLTRANSFERASE"/>
    <property type="match status" value="1"/>
</dbReference>
<evidence type="ECO:0000256" key="1">
    <source>
        <dbReference type="SAM" id="MobiDB-lite"/>
    </source>
</evidence>
<dbReference type="PANTHER" id="PTHR46638">
    <property type="entry name" value="CORRINOID ADENOSYLTRANSFERASE"/>
    <property type="match status" value="1"/>
</dbReference>
<dbReference type="PATRIC" id="fig|42256.3.peg.826"/>
<dbReference type="eggNOG" id="COG2109">
    <property type="taxonomic scope" value="Bacteria"/>
</dbReference>
<dbReference type="PIRSF" id="PIRSF015617">
    <property type="entry name" value="Adensltrnsf_CobA"/>
    <property type="match status" value="1"/>
</dbReference>
<keyword evidence="2" id="KW-0808">Transferase</keyword>
<protein>
    <submittedName>
        <fullName evidence="2 3">Cob(I)yrinic acid a,c-diamide adenosyltransferase</fullName>
        <ecNumber evidence="3">2.5.1.17</ecNumber>
    </submittedName>
</protein>
<dbReference type="EC" id="2.5.1.17" evidence="3"/>
<reference evidence="2 4" key="1">
    <citation type="submission" date="2014-03" db="EMBL/GenBank/DDBJ databases">
        <title>Complete genome sequence of the Radio-Resistant Rubrobacter radiotolerans RSPS-4.</title>
        <authorList>
            <person name="Egas C.C."/>
            <person name="Barroso C.C."/>
            <person name="Froufe H.J.C."/>
            <person name="Pacheco J.J."/>
            <person name="Albuquerque L.L."/>
            <person name="da Costa M.M.S."/>
        </authorList>
    </citation>
    <scope>NUCLEOTIDE SEQUENCE [LARGE SCALE GENOMIC DNA]</scope>
    <source>
        <strain evidence="2 4">RSPS-4</strain>
    </source>
</reference>
<evidence type="ECO:0000313" key="2">
    <source>
        <dbReference type="EMBL" id="AHY46098.1"/>
    </source>
</evidence>
<dbReference type="SUPFAM" id="SSF52540">
    <property type="entry name" value="P-loop containing nucleoside triphosphate hydrolases"/>
    <property type="match status" value="1"/>
</dbReference>
<reference evidence="3" key="2">
    <citation type="submission" date="2023-11" db="EMBL/GenBank/DDBJ databases">
        <title>MicrobeMod: A computational toolkit for identifying prokaryotic methylation and restriction-modification with nanopore sequencing.</title>
        <authorList>
            <person name="Crits-Christoph A."/>
            <person name="Kang S.C."/>
            <person name="Lee H."/>
            <person name="Ostrov N."/>
        </authorList>
    </citation>
    <scope>NUCLEOTIDE SEQUENCE</scope>
    <source>
        <strain evidence="3">ATCC 51242</strain>
    </source>
</reference>
<dbReference type="CDD" id="cd00561">
    <property type="entry name" value="CobA_ACA"/>
    <property type="match status" value="1"/>
</dbReference>
<dbReference type="Proteomes" id="UP001281130">
    <property type="component" value="Unassembled WGS sequence"/>
</dbReference>
<feature type="region of interest" description="Disordered" evidence="1">
    <location>
        <begin position="1"/>
        <end position="22"/>
    </location>
</feature>
<dbReference type="InterPro" id="IPR027417">
    <property type="entry name" value="P-loop_NTPase"/>
</dbReference>
<dbReference type="RefSeq" id="WP_038680889.1">
    <property type="nucleotide sequence ID" value="NZ_CP007514.1"/>
</dbReference>
<feature type="compositionally biased region" description="Basic and acidic residues" evidence="1">
    <location>
        <begin position="1"/>
        <end position="20"/>
    </location>
</feature>
<accession>A0A023X1B8</accession>